<keyword evidence="1" id="KW-1133">Transmembrane helix</keyword>
<evidence type="ECO:0000313" key="2">
    <source>
        <dbReference type="EMBL" id="UYQ94605.1"/>
    </source>
</evidence>
<dbReference type="EMBL" id="CP107006">
    <property type="protein sequence ID" value="UYQ94605.1"/>
    <property type="molecule type" value="Genomic_DNA"/>
</dbReference>
<dbReference type="PANTHER" id="PTHR34219:SF3">
    <property type="entry name" value="BLL7967 PROTEIN"/>
    <property type="match status" value="1"/>
</dbReference>
<keyword evidence="3" id="KW-1185">Reference proteome</keyword>
<reference evidence="2" key="1">
    <citation type="submission" date="2022-10" db="EMBL/GenBank/DDBJ databases">
        <title>Chitinophaga sp. nov., isolated from soil.</title>
        <authorList>
            <person name="Jeon C.O."/>
        </authorList>
    </citation>
    <scope>NUCLEOTIDE SEQUENCE</scope>
    <source>
        <strain evidence="2">R8</strain>
    </source>
</reference>
<dbReference type="RefSeq" id="WP_264282476.1">
    <property type="nucleotide sequence ID" value="NZ_CP107006.1"/>
</dbReference>
<feature type="transmembrane region" description="Helical" evidence="1">
    <location>
        <begin position="268"/>
        <end position="289"/>
    </location>
</feature>
<feature type="transmembrane region" description="Helical" evidence="1">
    <location>
        <begin position="115"/>
        <end position="135"/>
    </location>
</feature>
<dbReference type="InterPro" id="IPR005625">
    <property type="entry name" value="PepSY-ass_TM"/>
</dbReference>
<protein>
    <submittedName>
        <fullName evidence="2">PepSY domain-containing protein</fullName>
    </submittedName>
</protein>
<sequence>MAYGPGKSAIVNYGNRKDGFKAVYLNPYTGEVVGKKDWNKDFFRFILDGHFYLWMPPAIGHPVVAWAILIFVVLLITGLIMWWPKNLKKGNRDKSFKIKWGASFKRVNYDLHNVLGFYVMLLALVISLTGLVWGFEWFAKGSYFVASGGKTRPVVREKVFSDSTALASVSLPEDKLFAQMHQQYVGKYKYLSVSFPAAKADPIVVNFNPDDKTYYRRLFRYFDRHSLAEIPSKALYSKEYEKGSFADKLYRMNYDIHVGAIGGLTGKVIAFFVSLICATLPVTGFLVWWGKRKKKPAAKGIRVPKPAGKASIPEVSIA</sequence>
<dbReference type="Pfam" id="PF03929">
    <property type="entry name" value="PepSY_TM"/>
    <property type="match status" value="1"/>
</dbReference>
<feature type="transmembrane region" description="Helical" evidence="1">
    <location>
        <begin position="63"/>
        <end position="83"/>
    </location>
</feature>
<accession>A0ABY6J4K0</accession>
<evidence type="ECO:0000256" key="1">
    <source>
        <dbReference type="SAM" id="Phobius"/>
    </source>
</evidence>
<keyword evidence="1" id="KW-0812">Transmembrane</keyword>
<organism evidence="2 3">
    <name type="scientific">Chitinophaga horti</name>
    <dbReference type="NCBI Taxonomy" id="2920382"/>
    <lineage>
        <taxon>Bacteria</taxon>
        <taxon>Pseudomonadati</taxon>
        <taxon>Bacteroidota</taxon>
        <taxon>Chitinophagia</taxon>
        <taxon>Chitinophagales</taxon>
        <taxon>Chitinophagaceae</taxon>
        <taxon>Chitinophaga</taxon>
    </lineage>
</organism>
<evidence type="ECO:0000313" key="3">
    <source>
        <dbReference type="Proteomes" id="UP001162741"/>
    </source>
</evidence>
<name>A0ABY6J4K0_9BACT</name>
<dbReference type="PANTHER" id="PTHR34219">
    <property type="entry name" value="IRON-REGULATED INNER MEMBRANE PROTEIN-RELATED"/>
    <property type="match status" value="1"/>
</dbReference>
<dbReference type="Proteomes" id="UP001162741">
    <property type="component" value="Chromosome"/>
</dbReference>
<proteinExistence type="predicted"/>
<gene>
    <name evidence="2" type="ORF">MKQ68_05805</name>
</gene>
<keyword evidence="1" id="KW-0472">Membrane</keyword>